<feature type="transmembrane region" description="Helical" evidence="1">
    <location>
        <begin position="136"/>
        <end position="154"/>
    </location>
</feature>
<feature type="transmembrane region" description="Helical" evidence="1">
    <location>
        <begin position="195"/>
        <end position="214"/>
    </location>
</feature>
<dbReference type="AlphaFoldDB" id="A0A1G2PH99"/>
<keyword evidence="1" id="KW-0812">Transmembrane</keyword>
<protein>
    <submittedName>
        <fullName evidence="2">Uncharacterized protein</fullName>
    </submittedName>
</protein>
<dbReference type="EMBL" id="MHSR01000008">
    <property type="protein sequence ID" value="OHA47119.1"/>
    <property type="molecule type" value="Genomic_DNA"/>
</dbReference>
<dbReference type="Proteomes" id="UP000178869">
    <property type="component" value="Unassembled WGS sequence"/>
</dbReference>
<accession>A0A1G2PH99</accession>
<reference evidence="2 3" key="1">
    <citation type="journal article" date="2016" name="Nat. Commun.">
        <title>Thousands of microbial genomes shed light on interconnected biogeochemical processes in an aquifer system.</title>
        <authorList>
            <person name="Anantharaman K."/>
            <person name="Brown C.T."/>
            <person name="Hug L.A."/>
            <person name="Sharon I."/>
            <person name="Castelle C.J."/>
            <person name="Probst A.J."/>
            <person name="Thomas B.C."/>
            <person name="Singh A."/>
            <person name="Wilkins M.J."/>
            <person name="Karaoz U."/>
            <person name="Brodie E.L."/>
            <person name="Williams K.H."/>
            <person name="Hubbard S.S."/>
            <person name="Banfield J.F."/>
        </authorList>
    </citation>
    <scope>NUCLEOTIDE SEQUENCE [LARGE SCALE GENOMIC DNA]</scope>
</reference>
<gene>
    <name evidence="2" type="ORF">A2828_04110</name>
</gene>
<sequence length="222" mass="24324">MSWKDKVSFIRPWAFVFAGLAAIFWTSWSFLQGSVPEPSSVNITDTLIWQYPVALSRWFDIFIGPLWATIVGLIYTSHKIWGLKKIMVLQKKLDGGVGFKIEERRGKPSALVFDIGIVSGLAACASVFYLGSNLDVTMVAALIAGSLSGLIILTNERPLIEAFFSILISVFIVSFFAALVHGIVAGILISLVMPVVVITALIAIIFMSVLWLAISISKNTRK</sequence>
<evidence type="ECO:0000313" key="3">
    <source>
        <dbReference type="Proteomes" id="UP000178869"/>
    </source>
</evidence>
<evidence type="ECO:0000256" key="1">
    <source>
        <dbReference type="SAM" id="Phobius"/>
    </source>
</evidence>
<feature type="transmembrane region" description="Helical" evidence="1">
    <location>
        <begin position="58"/>
        <end position="77"/>
    </location>
</feature>
<proteinExistence type="predicted"/>
<comment type="caution">
    <text evidence="2">The sequence shown here is derived from an EMBL/GenBank/DDBJ whole genome shotgun (WGS) entry which is preliminary data.</text>
</comment>
<evidence type="ECO:0000313" key="2">
    <source>
        <dbReference type="EMBL" id="OHA47119.1"/>
    </source>
</evidence>
<feature type="transmembrane region" description="Helical" evidence="1">
    <location>
        <begin position="166"/>
        <end position="189"/>
    </location>
</feature>
<name>A0A1G2PH99_9BACT</name>
<feature type="transmembrane region" description="Helical" evidence="1">
    <location>
        <begin position="12"/>
        <end position="31"/>
    </location>
</feature>
<feature type="transmembrane region" description="Helical" evidence="1">
    <location>
        <begin position="110"/>
        <end position="130"/>
    </location>
</feature>
<keyword evidence="1" id="KW-0472">Membrane</keyword>
<organism evidence="2 3">
    <name type="scientific">Candidatus Terrybacteria bacterium RIFCSPHIGHO2_01_FULL_43_35</name>
    <dbReference type="NCBI Taxonomy" id="1802361"/>
    <lineage>
        <taxon>Bacteria</taxon>
        <taxon>Candidatus Terryibacteriota</taxon>
    </lineage>
</organism>
<keyword evidence="1" id="KW-1133">Transmembrane helix</keyword>